<comment type="caution">
    <text evidence="2">The sequence shown here is derived from an EMBL/GenBank/DDBJ whole genome shotgun (WGS) entry which is preliminary data.</text>
</comment>
<evidence type="ECO:0008006" key="4">
    <source>
        <dbReference type="Google" id="ProtNLM"/>
    </source>
</evidence>
<feature type="transmembrane region" description="Helical" evidence="1">
    <location>
        <begin position="117"/>
        <end position="137"/>
    </location>
</feature>
<protein>
    <recommendedName>
        <fullName evidence="4">Glycosyltransferase RgtA/B/C/D-like domain-containing protein</fullName>
    </recommendedName>
</protein>
<dbReference type="RefSeq" id="WP_379850758.1">
    <property type="nucleotide sequence ID" value="NZ_JBHSMA010000016.1"/>
</dbReference>
<reference evidence="3" key="1">
    <citation type="journal article" date="2019" name="Int. J. Syst. Evol. Microbiol.">
        <title>The Global Catalogue of Microorganisms (GCM) 10K type strain sequencing project: providing services to taxonomists for standard genome sequencing and annotation.</title>
        <authorList>
            <consortium name="The Broad Institute Genomics Platform"/>
            <consortium name="The Broad Institute Genome Sequencing Center for Infectious Disease"/>
            <person name="Wu L."/>
            <person name="Ma J."/>
        </authorList>
    </citation>
    <scope>NUCLEOTIDE SEQUENCE [LARGE SCALE GENOMIC DNA]</scope>
    <source>
        <strain evidence="3">CCUG 55250</strain>
    </source>
</reference>
<keyword evidence="3" id="KW-1185">Reference proteome</keyword>
<evidence type="ECO:0000313" key="3">
    <source>
        <dbReference type="Proteomes" id="UP001596106"/>
    </source>
</evidence>
<keyword evidence="1" id="KW-0472">Membrane</keyword>
<feature type="transmembrane region" description="Helical" evidence="1">
    <location>
        <begin position="202"/>
        <end position="235"/>
    </location>
</feature>
<evidence type="ECO:0000313" key="2">
    <source>
        <dbReference type="EMBL" id="MFC5412837.1"/>
    </source>
</evidence>
<dbReference type="EMBL" id="JBHSMA010000016">
    <property type="protein sequence ID" value="MFC5412837.1"/>
    <property type="molecule type" value="Genomic_DNA"/>
</dbReference>
<feature type="transmembrane region" description="Helical" evidence="1">
    <location>
        <begin position="384"/>
        <end position="402"/>
    </location>
</feature>
<evidence type="ECO:0000256" key="1">
    <source>
        <dbReference type="SAM" id="Phobius"/>
    </source>
</evidence>
<keyword evidence="1" id="KW-1133">Transmembrane helix</keyword>
<keyword evidence="1" id="KW-0812">Transmembrane</keyword>
<feature type="transmembrane region" description="Helical" evidence="1">
    <location>
        <begin position="358"/>
        <end position="377"/>
    </location>
</feature>
<feature type="transmembrane region" description="Helical" evidence="1">
    <location>
        <begin position="43"/>
        <end position="63"/>
    </location>
</feature>
<feature type="transmembrane region" description="Helical" evidence="1">
    <location>
        <begin position="12"/>
        <end position="31"/>
    </location>
</feature>
<organism evidence="2 3">
    <name type="scientific">Larkinella bovis</name>
    <dbReference type="NCBI Taxonomy" id="683041"/>
    <lineage>
        <taxon>Bacteria</taxon>
        <taxon>Pseudomonadati</taxon>
        <taxon>Bacteroidota</taxon>
        <taxon>Cytophagia</taxon>
        <taxon>Cytophagales</taxon>
        <taxon>Spirosomataceae</taxon>
        <taxon>Larkinella</taxon>
    </lineage>
</organism>
<proteinExistence type="predicted"/>
<feature type="transmembrane region" description="Helical" evidence="1">
    <location>
        <begin position="247"/>
        <end position="267"/>
    </location>
</feature>
<sequence>MLAVNLLKTPIFWEIAGWLAFLVVSGLFIISDFRRHLPRWQQVGLLVVLIGLLVTNRLLLLFFNRELNPDESQLLSQAITLFHHPVYWQSTDGATMGPLSSYVASLPAYLGYPLDYIALRRTAFLCLLITLISGYFTIENFFNPRTARLALLPGVAFLAFTYNHDFLHATNEQLSLTLLGLAFWQYSRLWRNQSFDSVGEMALLSFTGSLIAFAKLQGVPTALVIVAAALLGLWFQRPKMTAARFWATFMGLLAGGVAFPLLVVFLTWHFGVFEDFKQFYVFGNLSYSAGASFWDYLARFPAFVMRTTDFLVFLIPTAVLLTSLLLGRKGEKKNGLLLFILASLVASGYAVIKPGSEFMHYLLYLVFPVCLLNAWFIDRLTAPVYTIGWVTLIGLCFGVNAARQFHQLAQHPLNAYRLQPFQLQQLFISPTSEAVQQYARSGEDLVVWGWAPRYNVEMQMPQGVCDNHTIRCIIGGAEAQTLHRARYIRNITASRPPVFLDAVGPNSFWLSDRATQGYENFPELKRFIDTHYQFAGEVARTRIYVRTDRLRPQE</sequence>
<name>A0ABW0INW3_9BACT</name>
<dbReference type="Proteomes" id="UP001596106">
    <property type="component" value="Unassembled WGS sequence"/>
</dbReference>
<accession>A0ABW0INW3</accession>
<feature type="transmembrane region" description="Helical" evidence="1">
    <location>
        <begin position="149"/>
        <end position="167"/>
    </location>
</feature>
<feature type="transmembrane region" description="Helical" evidence="1">
    <location>
        <begin position="310"/>
        <end position="327"/>
    </location>
</feature>
<feature type="transmembrane region" description="Helical" evidence="1">
    <location>
        <begin position="334"/>
        <end position="352"/>
    </location>
</feature>
<gene>
    <name evidence="2" type="ORF">ACFPMF_26165</name>
</gene>